<evidence type="ECO:0000313" key="3">
    <source>
        <dbReference type="EMBL" id="GIG23732.1"/>
    </source>
</evidence>
<feature type="chain" id="PRO_5038800581" evidence="2">
    <location>
        <begin position="24"/>
        <end position="199"/>
    </location>
</feature>
<feature type="compositionally biased region" description="Low complexity" evidence="1">
    <location>
        <begin position="27"/>
        <end position="44"/>
    </location>
</feature>
<keyword evidence="2" id="KW-0732">Signal</keyword>
<organism evidence="3 4">
    <name type="scientific">Cellulomonas chitinilytica</name>
    <dbReference type="NCBI Taxonomy" id="398759"/>
    <lineage>
        <taxon>Bacteria</taxon>
        <taxon>Bacillati</taxon>
        <taxon>Actinomycetota</taxon>
        <taxon>Actinomycetes</taxon>
        <taxon>Micrococcales</taxon>
        <taxon>Cellulomonadaceae</taxon>
        <taxon>Cellulomonas</taxon>
    </lineage>
</organism>
<evidence type="ECO:0000313" key="4">
    <source>
        <dbReference type="Proteomes" id="UP000632740"/>
    </source>
</evidence>
<accession>A0A919P7V1</accession>
<dbReference type="EMBL" id="BONK01000024">
    <property type="protein sequence ID" value="GIG23732.1"/>
    <property type="molecule type" value="Genomic_DNA"/>
</dbReference>
<evidence type="ECO:0000256" key="2">
    <source>
        <dbReference type="SAM" id="SignalP"/>
    </source>
</evidence>
<dbReference type="Proteomes" id="UP000632740">
    <property type="component" value="Unassembled WGS sequence"/>
</dbReference>
<reference evidence="3" key="1">
    <citation type="submission" date="2021-01" db="EMBL/GenBank/DDBJ databases">
        <title>Whole genome shotgun sequence of Cellulomonas chitinilytica NBRC 110799.</title>
        <authorList>
            <person name="Komaki H."/>
            <person name="Tamura T."/>
        </authorList>
    </citation>
    <scope>NUCLEOTIDE SEQUENCE</scope>
    <source>
        <strain evidence="3">NBRC 110799</strain>
    </source>
</reference>
<keyword evidence="4" id="KW-1185">Reference proteome</keyword>
<feature type="region of interest" description="Disordered" evidence="1">
    <location>
        <begin position="27"/>
        <end position="48"/>
    </location>
</feature>
<comment type="caution">
    <text evidence="3">The sequence shown here is derived from an EMBL/GenBank/DDBJ whole genome shotgun (WGS) entry which is preliminary data.</text>
</comment>
<proteinExistence type="predicted"/>
<sequence length="199" mass="20114">MTRSRRAVALVVLPVVLALGACAGRAGTATPTPTPTSTEPAQPADIAPWATPTGIAPELVYVTDVEGFDLATQSVGVVGDDGFSAIYTRAGDGVLSTVALTTAPTAVVDLSVVAPCAELPDAPAALRCAVVRGEAYVLLEGQDVEAATLRAAGAAVRLPRVDELPYLFTDVMVPSAPVVRGDLPPFGDGAPVDPERAGG</sequence>
<gene>
    <name evidence="3" type="ORF">Cch01nite_44560</name>
</gene>
<feature type="signal peptide" evidence="2">
    <location>
        <begin position="1"/>
        <end position="23"/>
    </location>
</feature>
<evidence type="ECO:0000256" key="1">
    <source>
        <dbReference type="SAM" id="MobiDB-lite"/>
    </source>
</evidence>
<dbReference type="PROSITE" id="PS51257">
    <property type="entry name" value="PROKAR_LIPOPROTEIN"/>
    <property type="match status" value="1"/>
</dbReference>
<name>A0A919P7V1_9CELL</name>
<dbReference type="AlphaFoldDB" id="A0A919P7V1"/>
<dbReference type="RefSeq" id="WP_203758735.1">
    <property type="nucleotide sequence ID" value="NZ_BONK01000024.1"/>
</dbReference>
<protein>
    <submittedName>
        <fullName evidence="3">Membrane protein</fullName>
    </submittedName>
</protein>